<dbReference type="PANTHER" id="PTHR46599:SF3">
    <property type="entry name" value="PIGGYBAC TRANSPOSABLE ELEMENT-DERIVED PROTEIN 4"/>
    <property type="match status" value="1"/>
</dbReference>
<accession>A0A6A3LAN8</accession>
<feature type="region of interest" description="Disordered" evidence="2">
    <location>
        <begin position="178"/>
        <end position="349"/>
    </location>
</feature>
<organism evidence="4 5">
    <name type="scientific">Phytophthora rubi</name>
    <dbReference type="NCBI Taxonomy" id="129364"/>
    <lineage>
        <taxon>Eukaryota</taxon>
        <taxon>Sar</taxon>
        <taxon>Stramenopiles</taxon>
        <taxon>Oomycota</taxon>
        <taxon>Peronosporomycetes</taxon>
        <taxon>Peronosporales</taxon>
        <taxon>Peronosporaceae</taxon>
        <taxon>Phytophthora</taxon>
    </lineage>
</organism>
<feature type="compositionally biased region" description="Basic residues" evidence="2">
    <location>
        <begin position="113"/>
        <end position="137"/>
    </location>
</feature>
<dbReference type="Proteomes" id="UP000429607">
    <property type="component" value="Unassembled WGS sequence"/>
</dbReference>
<dbReference type="EMBL" id="QXFV01001170">
    <property type="protein sequence ID" value="KAE9013104.1"/>
    <property type="molecule type" value="Genomic_DNA"/>
</dbReference>
<proteinExistence type="predicted"/>
<dbReference type="AlphaFoldDB" id="A0A6A3LAN8"/>
<evidence type="ECO:0000256" key="2">
    <source>
        <dbReference type="SAM" id="MobiDB-lite"/>
    </source>
</evidence>
<protein>
    <recommendedName>
        <fullName evidence="3">PiggyBac transposable element-derived protein domain-containing protein</fullName>
    </recommendedName>
</protein>
<evidence type="ECO:0000313" key="4">
    <source>
        <dbReference type="EMBL" id="KAE9013104.1"/>
    </source>
</evidence>
<dbReference type="Pfam" id="PF13843">
    <property type="entry name" value="DDE_Tnp_1_7"/>
    <property type="match status" value="1"/>
</dbReference>
<feature type="compositionally biased region" description="Polar residues" evidence="2">
    <location>
        <begin position="236"/>
        <end position="256"/>
    </location>
</feature>
<reference evidence="4 5" key="1">
    <citation type="submission" date="2018-09" db="EMBL/GenBank/DDBJ databases">
        <title>Genomic investigation of the strawberry pathogen Phytophthora fragariae indicates pathogenicity is determined by transcriptional variation in three key races.</title>
        <authorList>
            <person name="Adams T.M."/>
            <person name="Armitage A.D."/>
            <person name="Sobczyk M.K."/>
            <person name="Bates H.J."/>
            <person name="Dunwell J.M."/>
            <person name="Nellist C.F."/>
            <person name="Harrison R.J."/>
        </authorList>
    </citation>
    <scope>NUCLEOTIDE SEQUENCE [LARGE SCALE GENOMIC DNA]</scope>
    <source>
        <strain evidence="4 5">SCRP249</strain>
    </source>
</reference>
<feature type="compositionally biased region" description="Low complexity" evidence="2">
    <location>
        <begin position="178"/>
        <end position="190"/>
    </location>
</feature>
<feature type="region of interest" description="Disordered" evidence="2">
    <location>
        <begin position="377"/>
        <end position="419"/>
    </location>
</feature>
<dbReference type="InterPro" id="IPR029526">
    <property type="entry name" value="PGBD"/>
</dbReference>
<evidence type="ECO:0000313" key="5">
    <source>
        <dbReference type="Proteomes" id="UP000429607"/>
    </source>
</evidence>
<comment type="caution">
    <text evidence="4">The sequence shown here is derived from an EMBL/GenBank/DDBJ whole genome shotgun (WGS) entry which is preliminary data.</text>
</comment>
<feature type="compositionally biased region" description="Polar residues" evidence="2">
    <location>
        <begin position="273"/>
        <end position="286"/>
    </location>
</feature>
<feature type="domain" description="PiggyBac transposable element-derived protein" evidence="3">
    <location>
        <begin position="499"/>
        <end position="903"/>
    </location>
</feature>
<dbReference type="PANTHER" id="PTHR46599">
    <property type="entry name" value="PIGGYBAC TRANSPOSABLE ELEMENT-DERIVED PROTEIN 4"/>
    <property type="match status" value="1"/>
</dbReference>
<feature type="compositionally biased region" description="Acidic residues" evidence="2">
    <location>
        <begin position="385"/>
        <end position="414"/>
    </location>
</feature>
<sequence>MAYAMDFRAIWQLLRKEGWSWKPATGIQIHHNYIKPGCKLKGGAQGVDFFNGEDELLAYIRSDTELCERLSITNVAVRPPNEAIQSTLPGQALAPPKRPSTPTPVPEASPPAKRAKSASKRPAKTPRAPKAKPKQPSKKQMAQEADKRRKELAAFDKVWGERNATVADGNAVVPPVQAAVSSSAPVVSSQRLPKDYADRNGGDHSNADMNGTTAQANADTDANADGESPANADTEVPSNADTEVPSNADTGKANATSEDEKNANEPVPIADNNRPNPVADSTSASANREVCDLSDASPRHRHSISEEEAYEPSDEEDGSDEVDEVCGVRNDQEREDETKEGEEPPRNVEYRALRDATCGTPLRFDFVDPLDPNIVGDTNATALETDGEGGADSAEGIDDGVADSDSDEDDDDLPREDNLHKELSRVTDLLDAAELERLHMRVQGSSEVYDDIQLDQMKIDGWDVLPENVGAPVVNDPEVDTMYSGYCGPSQDILAASKSPPGLFYYFLPKAFWRDVASQTHLYWKQTLEARLDKAEAKERKVTHRAQRSRDKLRRNLEKFEKIAPHEIVQWIGLMIAHALSPCKRMEDHWSTKATGVLPMGTFSKVMRRDRFRDISRFLHFTDNESPAAATDRAWKIRSVLSTLEKTFKEGYVLGSRVAIDEGILPSHNKRNPTRMFMKDKPHRWGSKYVMTCCAETGYCKRVELDIGRAGDTEHSQAMDTKNGPAAVIRNVACVFRGLPYEGRRLIIGDRYYTSIPLAQQLRMMGFNYVGTMQTDRKGWCDRLNYPKKKSQARTPRGTFQMAVAKSNPGLVALMWANTTIVYFLASQVTTEATTVRRRERRGGASDVPCPGLVAEYQRYMGGVDRHDQLRLQAYSLQLSTRFTKYYKSLFLGLVDMALVNAYIVYRKLWERKPRKDSHFIFLARLHKDLIEQTEACFTHSRAAPNVAAEIPSVVQGEHKLTQTTDYRMNNGVQRLRQRQCKVCSCYKPEGKKRGGTSSYYCAPCSQGKKGPITLCNKERGHPNNEGLTCTQIWHLVWQNGEFAPKTSHIRDRGVAKE</sequence>
<feature type="compositionally biased region" description="Pro residues" evidence="2">
    <location>
        <begin position="96"/>
        <end position="109"/>
    </location>
</feature>
<feature type="compositionally biased region" description="Low complexity" evidence="2">
    <location>
        <begin position="210"/>
        <end position="226"/>
    </location>
</feature>
<feature type="compositionally biased region" description="Basic and acidic residues" evidence="2">
    <location>
        <begin position="144"/>
        <end position="156"/>
    </location>
</feature>
<evidence type="ECO:0000256" key="1">
    <source>
        <dbReference type="SAM" id="Coils"/>
    </source>
</evidence>
<keyword evidence="1" id="KW-0175">Coiled coil</keyword>
<feature type="region of interest" description="Disordered" evidence="2">
    <location>
        <begin position="86"/>
        <end position="156"/>
    </location>
</feature>
<feature type="compositionally biased region" description="Acidic residues" evidence="2">
    <location>
        <begin position="306"/>
        <end position="324"/>
    </location>
</feature>
<name>A0A6A3LAN8_9STRA</name>
<feature type="compositionally biased region" description="Basic and acidic residues" evidence="2">
    <location>
        <begin position="192"/>
        <end position="206"/>
    </location>
</feature>
<gene>
    <name evidence="4" type="ORF">PR001_g15490</name>
</gene>
<feature type="coiled-coil region" evidence="1">
    <location>
        <begin position="525"/>
        <end position="563"/>
    </location>
</feature>
<evidence type="ECO:0000259" key="3">
    <source>
        <dbReference type="Pfam" id="PF13843"/>
    </source>
</evidence>